<dbReference type="EMBL" id="FNQR01000008">
    <property type="protein sequence ID" value="SEA81034.1"/>
    <property type="molecule type" value="Genomic_DNA"/>
</dbReference>
<dbReference type="RefSeq" id="WP_176791476.1">
    <property type="nucleotide sequence ID" value="NZ_FNQR01000008.1"/>
</dbReference>
<accession>A0A1H4E7H8</accession>
<proteinExistence type="predicted"/>
<keyword evidence="1" id="KW-0812">Transmembrane</keyword>
<reference evidence="2 3" key="1">
    <citation type="submission" date="2016-10" db="EMBL/GenBank/DDBJ databases">
        <authorList>
            <person name="de Groot N.N."/>
        </authorList>
    </citation>
    <scope>NUCLEOTIDE SEQUENCE [LARGE SCALE GENOMIC DNA]</scope>
    <source>
        <strain evidence="2 3">CCM7597</strain>
    </source>
</reference>
<sequence length="46" mass="5351">MDVPVLLLIGLLVTIQLGWLVYLNDLKKNHKEFVQQVLNASRKKFD</sequence>
<dbReference type="Proteomes" id="UP000198584">
    <property type="component" value="Unassembled WGS sequence"/>
</dbReference>
<keyword evidence="3" id="KW-1185">Reference proteome</keyword>
<dbReference type="AlphaFoldDB" id="A0A1H4E7H8"/>
<keyword evidence="1" id="KW-1133">Transmembrane helix</keyword>
<evidence type="ECO:0000313" key="2">
    <source>
        <dbReference type="EMBL" id="SEA81034.1"/>
    </source>
</evidence>
<organism evidence="2 3">
    <name type="scientific">Thalassobacillus cyri</name>
    <dbReference type="NCBI Taxonomy" id="571932"/>
    <lineage>
        <taxon>Bacteria</taxon>
        <taxon>Bacillati</taxon>
        <taxon>Bacillota</taxon>
        <taxon>Bacilli</taxon>
        <taxon>Bacillales</taxon>
        <taxon>Bacillaceae</taxon>
        <taxon>Thalassobacillus</taxon>
    </lineage>
</organism>
<protein>
    <submittedName>
        <fullName evidence="2">Uncharacterized protein</fullName>
    </submittedName>
</protein>
<gene>
    <name evidence="2" type="ORF">SAMN05421743_108173</name>
</gene>
<evidence type="ECO:0000256" key="1">
    <source>
        <dbReference type="SAM" id="Phobius"/>
    </source>
</evidence>
<dbReference type="STRING" id="571932.SAMN05421743_108173"/>
<evidence type="ECO:0000313" key="3">
    <source>
        <dbReference type="Proteomes" id="UP000198584"/>
    </source>
</evidence>
<keyword evidence="1" id="KW-0472">Membrane</keyword>
<name>A0A1H4E7H8_9BACI</name>
<feature type="transmembrane region" description="Helical" evidence="1">
    <location>
        <begin position="6"/>
        <end position="23"/>
    </location>
</feature>